<feature type="transmembrane region" description="Helical" evidence="1">
    <location>
        <begin position="86"/>
        <end position="105"/>
    </location>
</feature>
<comment type="caution">
    <text evidence="2">The sequence shown here is derived from an EMBL/GenBank/DDBJ whole genome shotgun (WGS) entry which is preliminary data.</text>
</comment>
<organism evidence="2 3">
    <name type="scientific">Christensenella minuta</name>
    <dbReference type="NCBI Taxonomy" id="626937"/>
    <lineage>
        <taxon>Bacteria</taxon>
        <taxon>Bacillati</taxon>
        <taxon>Bacillota</taxon>
        <taxon>Clostridia</taxon>
        <taxon>Christensenellales</taxon>
        <taxon>Christensenellaceae</taxon>
        <taxon>Christensenella</taxon>
    </lineage>
</organism>
<dbReference type="OrthoDB" id="2086153at2"/>
<dbReference type="PANTHER" id="PTHR34989:SF1">
    <property type="entry name" value="PROTEIN HDED"/>
    <property type="match status" value="1"/>
</dbReference>
<feature type="transmembrane region" description="Helical" evidence="1">
    <location>
        <begin position="148"/>
        <end position="167"/>
    </location>
</feature>
<dbReference type="PANTHER" id="PTHR34989">
    <property type="entry name" value="PROTEIN HDED"/>
    <property type="match status" value="1"/>
</dbReference>
<dbReference type="InterPro" id="IPR005325">
    <property type="entry name" value="DUF308_memb"/>
</dbReference>
<dbReference type="EMBL" id="LSZW01000047">
    <property type="protein sequence ID" value="KXK66169.1"/>
    <property type="molecule type" value="Genomic_DNA"/>
</dbReference>
<proteinExistence type="predicted"/>
<name>A0A136Q6B2_9FIRM</name>
<evidence type="ECO:0000256" key="1">
    <source>
        <dbReference type="SAM" id="Phobius"/>
    </source>
</evidence>
<keyword evidence="1" id="KW-0812">Transmembrane</keyword>
<feature type="transmembrane region" description="Helical" evidence="1">
    <location>
        <begin position="52"/>
        <end position="74"/>
    </location>
</feature>
<dbReference type="RefSeq" id="WP_066520294.1">
    <property type="nucleotide sequence ID" value="NZ_CABMOF010000003.1"/>
</dbReference>
<protein>
    <recommendedName>
        <fullName evidence="4">Acid-resistance membrane protein</fullName>
    </recommendedName>
</protein>
<feature type="transmembrane region" description="Helical" evidence="1">
    <location>
        <begin position="111"/>
        <end position="127"/>
    </location>
</feature>
<dbReference type="AlphaFoldDB" id="A0A136Q6B2"/>
<dbReference type="GO" id="GO:0005886">
    <property type="term" value="C:plasma membrane"/>
    <property type="evidence" value="ECO:0007669"/>
    <property type="project" value="TreeGrafter"/>
</dbReference>
<sequence>MDNENLIPDLEPEAEELLVKRVKQHKVMGCIIAVCMIVLGILLLVMPEGVGFAVNYTVAAGILLMGIYELVAFFRTSPPFRNEGSLASGVILALMGIVIIVLSVGDPENQIAMMGIFTTVLGFFALYRGILEFFSYSQFRQLDAKDTGWLMMSGVLNLIIGVLMVILPFTGLISVALVLGIYLIVAGAALFAEAISGKVARKH</sequence>
<keyword evidence="1" id="KW-1133">Transmembrane helix</keyword>
<dbReference type="KEGG" id="cmiu:B1H56_01530"/>
<keyword evidence="1" id="KW-0472">Membrane</keyword>
<feature type="transmembrane region" description="Helical" evidence="1">
    <location>
        <begin position="173"/>
        <end position="192"/>
    </location>
</feature>
<reference evidence="3" key="1">
    <citation type="submission" date="2016-02" db="EMBL/GenBank/DDBJ databases">
        <authorList>
            <person name="Mitreva M."/>
            <person name="Pepin K.H."/>
            <person name="Mihindukulasuriya K.A."/>
            <person name="Fulton R."/>
            <person name="Fronick C."/>
            <person name="O'Laughlin M."/>
            <person name="Miner T."/>
            <person name="Herter B."/>
            <person name="Rosa B.A."/>
            <person name="Cordes M."/>
            <person name="Tomlinson C."/>
            <person name="Wollam A."/>
            <person name="Palsikar V.B."/>
            <person name="Mardis E.R."/>
            <person name="Wilson R.K."/>
        </authorList>
    </citation>
    <scope>NUCLEOTIDE SEQUENCE [LARGE SCALE GENOMIC DNA]</scope>
    <source>
        <strain evidence="3">DSM 22607</strain>
    </source>
</reference>
<feature type="transmembrane region" description="Helical" evidence="1">
    <location>
        <begin position="27"/>
        <end position="46"/>
    </location>
</feature>
<dbReference type="Pfam" id="PF03729">
    <property type="entry name" value="DUF308"/>
    <property type="match status" value="2"/>
</dbReference>
<accession>A0A136Q6B2</accession>
<dbReference type="STRING" id="626937.HMPREF3293_00905"/>
<dbReference type="Proteomes" id="UP000070366">
    <property type="component" value="Unassembled WGS sequence"/>
</dbReference>
<gene>
    <name evidence="2" type="ORF">HMPREF3293_00905</name>
</gene>
<evidence type="ECO:0008006" key="4">
    <source>
        <dbReference type="Google" id="ProtNLM"/>
    </source>
</evidence>
<evidence type="ECO:0000313" key="2">
    <source>
        <dbReference type="EMBL" id="KXK66169.1"/>
    </source>
</evidence>
<evidence type="ECO:0000313" key="3">
    <source>
        <dbReference type="Proteomes" id="UP000070366"/>
    </source>
</evidence>
<dbReference type="InterPro" id="IPR052712">
    <property type="entry name" value="Acid_resist_chaperone_HdeD"/>
</dbReference>
<keyword evidence="3" id="KW-1185">Reference proteome</keyword>